<evidence type="ECO:0008006" key="3">
    <source>
        <dbReference type="Google" id="ProtNLM"/>
    </source>
</evidence>
<accession>A0ABQ5U275</accession>
<dbReference type="Gene3D" id="2.60.120.10">
    <property type="entry name" value="Jelly Rolls"/>
    <property type="match status" value="1"/>
</dbReference>
<protein>
    <recommendedName>
        <fullName evidence="3">Cysteine dioxygenase</fullName>
    </recommendedName>
</protein>
<dbReference type="RefSeq" id="WP_169559506.1">
    <property type="nucleotide sequence ID" value="NZ_BSNF01000001.1"/>
</dbReference>
<proteinExistence type="predicted"/>
<dbReference type="InterPro" id="IPR011051">
    <property type="entry name" value="RmlC_Cupin_sf"/>
</dbReference>
<sequence length="189" mass="21304">MMDETKQEIARTVDQIRSKVDGQPVTLALLKEVREALLTLAARKDLFSFDAFPPPEDGDGPNNCLYRLSEDADHRFALYVNVANGRVQSPPHDHTTWAVIAGVHGREENRFYKRVPEGVEQTGGQVVADGTGVCLLPDDLHSIHIEPGQPVLNFHMYGLALEQLPGRNYWSAPNNEWRTFPPHRDIREI</sequence>
<evidence type="ECO:0000313" key="1">
    <source>
        <dbReference type="EMBL" id="GLQ05511.1"/>
    </source>
</evidence>
<keyword evidence="2" id="KW-1185">Reference proteome</keyword>
<organism evidence="1 2">
    <name type="scientific">Sneathiella chinensis</name>
    <dbReference type="NCBI Taxonomy" id="349750"/>
    <lineage>
        <taxon>Bacteria</taxon>
        <taxon>Pseudomonadati</taxon>
        <taxon>Pseudomonadota</taxon>
        <taxon>Alphaproteobacteria</taxon>
        <taxon>Sneathiellales</taxon>
        <taxon>Sneathiellaceae</taxon>
        <taxon>Sneathiella</taxon>
    </lineage>
</organism>
<dbReference type="EMBL" id="BSNF01000001">
    <property type="protein sequence ID" value="GLQ05511.1"/>
    <property type="molecule type" value="Genomic_DNA"/>
</dbReference>
<dbReference type="SUPFAM" id="SSF51182">
    <property type="entry name" value="RmlC-like cupins"/>
    <property type="match status" value="1"/>
</dbReference>
<name>A0ABQ5U275_9PROT</name>
<reference evidence="1" key="1">
    <citation type="journal article" date="2014" name="Int. J. Syst. Evol. Microbiol.">
        <title>Complete genome of a new Firmicutes species belonging to the dominant human colonic microbiota ('Ruminococcus bicirculans') reveals two chromosomes and a selective capacity to utilize plant glucans.</title>
        <authorList>
            <consortium name="NISC Comparative Sequencing Program"/>
            <person name="Wegmann U."/>
            <person name="Louis P."/>
            <person name="Goesmann A."/>
            <person name="Henrissat B."/>
            <person name="Duncan S.H."/>
            <person name="Flint H.J."/>
        </authorList>
    </citation>
    <scope>NUCLEOTIDE SEQUENCE</scope>
    <source>
        <strain evidence="1">NBRC 103408</strain>
    </source>
</reference>
<comment type="caution">
    <text evidence="1">The sequence shown here is derived from an EMBL/GenBank/DDBJ whole genome shotgun (WGS) entry which is preliminary data.</text>
</comment>
<dbReference type="InterPro" id="IPR014710">
    <property type="entry name" value="RmlC-like_jellyroll"/>
</dbReference>
<gene>
    <name evidence="1" type="ORF">GCM10007924_07320</name>
</gene>
<reference evidence="1" key="2">
    <citation type="submission" date="2023-01" db="EMBL/GenBank/DDBJ databases">
        <title>Draft genome sequence of Sneathiella chinensis strain NBRC 103408.</title>
        <authorList>
            <person name="Sun Q."/>
            <person name="Mori K."/>
        </authorList>
    </citation>
    <scope>NUCLEOTIDE SEQUENCE</scope>
    <source>
        <strain evidence="1">NBRC 103408</strain>
    </source>
</reference>
<dbReference type="Proteomes" id="UP001161409">
    <property type="component" value="Unassembled WGS sequence"/>
</dbReference>
<evidence type="ECO:0000313" key="2">
    <source>
        <dbReference type="Proteomes" id="UP001161409"/>
    </source>
</evidence>